<protein>
    <recommendedName>
        <fullName evidence="6">Prepilin-type N-terminal cleavage/methylation domain-containing protein</fullName>
    </recommendedName>
</protein>
<dbReference type="Gene3D" id="3.30.700.10">
    <property type="entry name" value="Glycoprotein, Type 4 Pilin"/>
    <property type="match status" value="1"/>
</dbReference>
<dbReference type="AlphaFoldDB" id="A0A511AR91"/>
<evidence type="ECO:0000313" key="5">
    <source>
        <dbReference type="Proteomes" id="UP000321662"/>
    </source>
</evidence>
<keyword evidence="2" id="KW-0178">Competence</keyword>
<evidence type="ECO:0000256" key="3">
    <source>
        <dbReference type="SAM" id="Phobius"/>
    </source>
</evidence>
<dbReference type="GO" id="GO:0009986">
    <property type="term" value="C:cell surface"/>
    <property type="evidence" value="ECO:0007669"/>
    <property type="project" value="UniProtKB-SubCell"/>
</dbReference>
<evidence type="ECO:0008006" key="6">
    <source>
        <dbReference type="Google" id="ProtNLM"/>
    </source>
</evidence>
<dbReference type="InterPro" id="IPR045584">
    <property type="entry name" value="Pilin-like"/>
</dbReference>
<evidence type="ECO:0000256" key="2">
    <source>
        <dbReference type="ARBA" id="ARBA00023287"/>
    </source>
</evidence>
<dbReference type="SUPFAM" id="SSF54523">
    <property type="entry name" value="Pili subunits"/>
    <property type="match status" value="1"/>
</dbReference>
<dbReference type="EMBL" id="BJUY01000002">
    <property type="protein sequence ID" value="GEK90606.1"/>
    <property type="molecule type" value="Genomic_DNA"/>
</dbReference>
<keyword evidence="3" id="KW-1133">Transmembrane helix</keyword>
<feature type="transmembrane region" description="Helical" evidence="3">
    <location>
        <begin position="20"/>
        <end position="42"/>
    </location>
</feature>
<reference evidence="4 5" key="1">
    <citation type="submission" date="2019-07" db="EMBL/GenBank/DDBJ databases">
        <title>Whole genome shotgun sequence of Alkalibacterium kapii NBRC 103247.</title>
        <authorList>
            <person name="Hosoyama A."/>
            <person name="Uohara A."/>
            <person name="Ohji S."/>
            <person name="Ichikawa N."/>
        </authorList>
    </citation>
    <scope>NUCLEOTIDE SEQUENCE [LARGE SCALE GENOMIC DNA]</scope>
    <source>
        <strain evidence="4 5">NBRC 103247</strain>
    </source>
</reference>
<accession>A0A511AR91</accession>
<keyword evidence="3" id="KW-0472">Membrane</keyword>
<dbReference type="OrthoDB" id="2168776at2"/>
<dbReference type="Pfam" id="PF07963">
    <property type="entry name" value="N_methyl"/>
    <property type="match status" value="1"/>
</dbReference>
<proteinExistence type="predicted"/>
<organism evidence="4 5">
    <name type="scientific">Alkalibacterium kapii</name>
    <dbReference type="NCBI Taxonomy" id="426704"/>
    <lineage>
        <taxon>Bacteria</taxon>
        <taxon>Bacillati</taxon>
        <taxon>Bacillota</taxon>
        <taxon>Bacilli</taxon>
        <taxon>Lactobacillales</taxon>
        <taxon>Carnobacteriaceae</taxon>
        <taxon>Alkalibacterium</taxon>
    </lineage>
</organism>
<dbReference type="GO" id="GO:0030420">
    <property type="term" value="P:establishment of competence for transformation"/>
    <property type="evidence" value="ECO:0007669"/>
    <property type="project" value="UniProtKB-KW"/>
</dbReference>
<name>A0A511AR91_9LACT</name>
<dbReference type="RefSeq" id="WP_146922954.1">
    <property type="nucleotide sequence ID" value="NZ_BJUY01000002.1"/>
</dbReference>
<dbReference type="InterPro" id="IPR012902">
    <property type="entry name" value="N_methyl_site"/>
</dbReference>
<comment type="subcellular location">
    <subcellularLocation>
        <location evidence="1">Cell surface</location>
    </subcellularLocation>
</comment>
<sequence length="140" mass="15266">MRNKIRQMMKKEEGFTLVELLAVIVILGIIVAIAVPSIGGIINRAETKASEAEQELVVDAARLYITENGMKKDAADGSLTVKELIDAGFLEDITNGEESNPTVKEDTSLKLTDSVQVNKDDSNKTYTYKFSEGTAEENPA</sequence>
<dbReference type="Proteomes" id="UP000321662">
    <property type="component" value="Unassembled WGS sequence"/>
</dbReference>
<evidence type="ECO:0000256" key="1">
    <source>
        <dbReference type="ARBA" id="ARBA00004241"/>
    </source>
</evidence>
<gene>
    <name evidence="4" type="ORF">AKA01nite_02280</name>
</gene>
<keyword evidence="3" id="KW-0812">Transmembrane</keyword>
<evidence type="ECO:0000313" key="4">
    <source>
        <dbReference type="EMBL" id="GEK90606.1"/>
    </source>
</evidence>
<comment type="caution">
    <text evidence="4">The sequence shown here is derived from an EMBL/GenBank/DDBJ whole genome shotgun (WGS) entry which is preliminary data.</text>
</comment>
<dbReference type="NCBIfam" id="TIGR02532">
    <property type="entry name" value="IV_pilin_GFxxxE"/>
    <property type="match status" value="1"/>
</dbReference>
<keyword evidence="5" id="KW-1185">Reference proteome</keyword>
<dbReference type="PROSITE" id="PS00409">
    <property type="entry name" value="PROKAR_NTER_METHYL"/>
    <property type="match status" value="1"/>
</dbReference>